<feature type="transmembrane region" description="Helical" evidence="6">
    <location>
        <begin position="121"/>
        <end position="141"/>
    </location>
</feature>
<gene>
    <name evidence="7" type="ORF">dsmv_0758</name>
</gene>
<dbReference type="OrthoDB" id="9808671at2"/>
<dbReference type="EMBL" id="ATHJ01000105">
    <property type="protein sequence ID" value="EPR36053.1"/>
    <property type="molecule type" value="Genomic_DNA"/>
</dbReference>
<sequence length="458" mass="49725">MEKLRTIIGKASRFFKTDVWTIPITEAPFPRKVGVRLARVLLLSVRGFRGHQCTLRASALTLYTLLSIVPVAAMAFGIAAGFGFEERLERELLRNFSGQEAVVSQIIQFAHRLLADTQGGLIAGIGTAVLFWTVIKVLGNIESSLNAVWEVRKGRSLGRKVGDYLGMVILAPVLVIVSGSATVFIKSQVTMMTRDISALGAVSPMIFMALKLLPYLLAWILFSVIYRVMPNTRVRLSAAVTAGIIAGTLYQAAQWGYIAFQVGVARNNAIYGSFAALPLFLAWLQLSWLIVLFGAAVSSAWQQVADHAVHLECREVSVAFKRQAALGIVHRLVRDFCDGRPPSTRREIAAALGLPMAVVRELTDMLTASGILSRVVHDADAGNRSRESEPAFQPGCAVDRLTVKAVVDAVEHHGCDPDLPTPTPLPEELVTAISEMEASVAASSEKRVLRDIAAKERG</sequence>
<comment type="caution">
    <text evidence="7">The sequence shown here is derived from an EMBL/GenBank/DDBJ whole genome shotgun (WGS) entry which is preliminary data.</text>
</comment>
<feature type="transmembrane region" description="Helical" evidence="6">
    <location>
        <begin position="238"/>
        <end position="258"/>
    </location>
</feature>
<dbReference type="AlphaFoldDB" id="S7UUL0"/>
<evidence type="ECO:0000256" key="2">
    <source>
        <dbReference type="ARBA" id="ARBA00022475"/>
    </source>
</evidence>
<comment type="subcellular location">
    <subcellularLocation>
        <location evidence="1">Cell membrane</location>
        <topology evidence="1">Multi-pass membrane protein</topology>
    </subcellularLocation>
</comment>
<feature type="transmembrane region" description="Helical" evidence="6">
    <location>
        <begin position="205"/>
        <end position="226"/>
    </location>
</feature>
<dbReference type="PANTHER" id="PTHR30213:SF0">
    <property type="entry name" value="UPF0761 MEMBRANE PROTEIN YIHY"/>
    <property type="match status" value="1"/>
</dbReference>
<reference evidence="7 8" key="1">
    <citation type="journal article" date="2013" name="Genome Announc.">
        <title>Draft genome sequences for three mercury-methylating, sulfate-reducing bacteria.</title>
        <authorList>
            <person name="Brown S.D."/>
            <person name="Hurt R.A.Jr."/>
            <person name="Gilmour C.C."/>
            <person name="Elias D.A."/>
        </authorList>
    </citation>
    <scope>NUCLEOTIDE SEQUENCE [LARGE SCALE GENOMIC DNA]</scope>
    <source>
        <strain evidence="7 8">DSM 2059</strain>
    </source>
</reference>
<organism evidence="7 8">
    <name type="scientific">Desulfococcus multivorans DSM 2059</name>
    <dbReference type="NCBI Taxonomy" id="1121405"/>
    <lineage>
        <taxon>Bacteria</taxon>
        <taxon>Pseudomonadati</taxon>
        <taxon>Thermodesulfobacteriota</taxon>
        <taxon>Desulfobacteria</taxon>
        <taxon>Desulfobacterales</taxon>
        <taxon>Desulfococcaceae</taxon>
        <taxon>Desulfococcus</taxon>
    </lineage>
</organism>
<dbReference type="eggNOG" id="COG1295">
    <property type="taxonomic scope" value="Bacteria"/>
</dbReference>
<dbReference type="NCBIfam" id="TIGR00765">
    <property type="entry name" value="yihY_not_rbn"/>
    <property type="match status" value="1"/>
</dbReference>
<keyword evidence="5 6" id="KW-0472">Membrane</keyword>
<dbReference type="PANTHER" id="PTHR30213">
    <property type="entry name" value="INNER MEMBRANE PROTEIN YHJD"/>
    <property type="match status" value="1"/>
</dbReference>
<dbReference type="Pfam" id="PF03631">
    <property type="entry name" value="Virul_fac_BrkB"/>
    <property type="match status" value="1"/>
</dbReference>
<dbReference type="RefSeq" id="WP_020877869.1">
    <property type="nucleotide sequence ID" value="NZ_ATHJ01000105.1"/>
</dbReference>
<dbReference type="InterPro" id="IPR017039">
    <property type="entry name" value="Virul_fac_BrkB"/>
</dbReference>
<keyword evidence="8" id="KW-1185">Reference proteome</keyword>
<evidence type="ECO:0000313" key="8">
    <source>
        <dbReference type="Proteomes" id="UP000014977"/>
    </source>
</evidence>
<dbReference type="Proteomes" id="UP000014977">
    <property type="component" value="Unassembled WGS sequence"/>
</dbReference>
<evidence type="ECO:0000256" key="5">
    <source>
        <dbReference type="ARBA" id="ARBA00023136"/>
    </source>
</evidence>
<evidence type="ECO:0000256" key="6">
    <source>
        <dbReference type="SAM" id="Phobius"/>
    </source>
</evidence>
<dbReference type="GO" id="GO:0005886">
    <property type="term" value="C:plasma membrane"/>
    <property type="evidence" value="ECO:0007669"/>
    <property type="project" value="UniProtKB-SubCell"/>
</dbReference>
<evidence type="ECO:0000256" key="1">
    <source>
        <dbReference type="ARBA" id="ARBA00004651"/>
    </source>
</evidence>
<keyword evidence="4 6" id="KW-1133">Transmembrane helix</keyword>
<keyword evidence="3 6" id="KW-0812">Transmembrane</keyword>
<name>S7UUL0_DESML</name>
<protein>
    <submittedName>
        <fullName evidence="7">Ribonuclease BN</fullName>
    </submittedName>
</protein>
<feature type="transmembrane region" description="Helical" evidence="6">
    <location>
        <begin position="60"/>
        <end position="84"/>
    </location>
</feature>
<evidence type="ECO:0000256" key="3">
    <source>
        <dbReference type="ARBA" id="ARBA00022692"/>
    </source>
</evidence>
<proteinExistence type="predicted"/>
<keyword evidence="2" id="KW-1003">Cell membrane</keyword>
<accession>S7UUL0</accession>
<evidence type="ECO:0000256" key="4">
    <source>
        <dbReference type="ARBA" id="ARBA00022989"/>
    </source>
</evidence>
<feature type="transmembrane region" description="Helical" evidence="6">
    <location>
        <begin position="161"/>
        <end position="185"/>
    </location>
</feature>
<feature type="transmembrane region" description="Helical" evidence="6">
    <location>
        <begin position="270"/>
        <end position="293"/>
    </location>
</feature>
<evidence type="ECO:0000313" key="7">
    <source>
        <dbReference type="EMBL" id="EPR36053.1"/>
    </source>
</evidence>
<dbReference type="STRING" id="897.B2D07_16460"/>